<feature type="repeat" description="PPR" evidence="2">
    <location>
        <begin position="186"/>
        <end position="220"/>
    </location>
</feature>
<dbReference type="PROSITE" id="PS51375">
    <property type="entry name" value="PPR"/>
    <property type="match status" value="3"/>
</dbReference>
<evidence type="ECO:0000256" key="1">
    <source>
        <dbReference type="ARBA" id="ARBA00022737"/>
    </source>
</evidence>
<evidence type="ECO:0008006" key="5">
    <source>
        <dbReference type="Google" id="ProtNLM"/>
    </source>
</evidence>
<dbReference type="EMBL" id="OIVN01000584">
    <property type="protein sequence ID" value="SPC82523.1"/>
    <property type="molecule type" value="Genomic_DNA"/>
</dbReference>
<dbReference type="PANTHER" id="PTHR47493:SF3">
    <property type="entry name" value="PENTACOTRIPEPTIDE-REPEAT REGION OF PRORP DOMAIN-CONTAINING PROTEIN"/>
    <property type="match status" value="1"/>
</dbReference>
<protein>
    <recommendedName>
        <fullName evidence="5">Pentacotripeptide-repeat region of PRORP domain-containing protein</fullName>
    </recommendedName>
</protein>
<dbReference type="EMBL" id="OIVN01002258">
    <property type="protein sequence ID" value="SPD02057.1"/>
    <property type="molecule type" value="Genomic_DNA"/>
</dbReference>
<keyword evidence="1" id="KW-0677">Repeat</keyword>
<dbReference type="InterPro" id="IPR011990">
    <property type="entry name" value="TPR-like_helical_dom_sf"/>
</dbReference>
<evidence type="ECO:0000256" key="2">
    <source>
        <dbReference type="PROSITE-ProRule" id="PRU00708"/>
    </source>
</evidence>
<feature type="repeat" description="PPR" evidence="2">
    <location>
        <begin position="256"/>
        <end position="290"/>
    </location>
</feature>
<evidence type="ECO:0000313" key="3">
    <source>
        <dbReference type="EMBL" id="SPC82523.1"/>
    </source>
</evidence>
<proteinExistence type="predicted"/>
<gene>
    <name evidence="3" type="ORF">FSB_LOCUS10405</name>
    <name evidence="4" type="ORF">FSB_LOCUS29939</name>
</gene>
<reference evidence="3" key="1">
    <citation type="submission" date="2018-02" db="EMBL/GenBank/DDBJ databases">
        <authorList>
            <person name="Cohen D.B."/>
            <person name="Kent A.D."/>
        </authorList>
    </citation>
    <scope>NUCLEOTIDE SEQUENCE</scope>
</reference>
<dbReference type="PANTHER" id="PTHR47493">
    <property type="entry name" value="OS08G0520200 PROTEIN"/>
    <property type="match status" value="1"/>
</dbReference>
<sequence length="521" mass="59815">MALDFQCNIAFRWKPNSNSNPNSNSSINNNHKNLLFPKTTLTKPSSKFTIFLTNQTSLISSFHHSPPHVNDNGTSQTTPLVENFNEHQSLRDLLGKLSNTNSCPLQILSDDGDWTKDQFWAVIRFLTHASRPHQILQVFDMWKNIEKSRINGYYYEKIIGVLGEEGMFEEAVLAFQEMKSHGFDPSLGTYNVIIHGFAKKGNFDDALFYLNGMKEANLAPETDTYDGLIEAYGRYKMYDEMAVCVKKMELDRCSPDHITYNLLIREFSRAGLLKRMERVCQTMLSKKMDFQSSTLVAMLEAYARFGIVEKMEKIYRRLLNSKTPLKDDLIRKLAGVYIENYMFSRLDDLGLHVSSRFGATDFVWCLRLLSHACLLSRKGMDSIVQEMEEAKVSWNATVVNIIMLAYLKMKDFTHLRALLSQLPSHRVEPDMVTVGILLDAITFGFDGTGVLETWRKMGHLDRIVEMETDPLVLTAFGKGIFLRKCEEVYCSLEPQAREKSTWTYHNLIDLVLKYNGRKILS</sequence>
<dbReference type="Gene3D" id="1.25.40.10">
    <property type="entry name" value="Tetratricopeptide repeat domain"/>
    <property type="match status" value="3"/>
</dbReference>
<accession>A0A2N9F5T7</accession>
<dbReference type="Pfam" id="PF13812">
    <property type="entry name" value="PPR_3"/>
    <property type="match status" value="1"/>
</dbReference>
<organism evidence="3">
    <name type="scientific">Fagus sylvatica</name>
    <name type="common">Beechnut</name>
    <dbReference type="NCBI Taxonomy" id="28930"/>
    <lineage>
        <taxon>Eukaryota</taxon>
        <taxon>Viridiplantae</taxon>
        <taxon>Streptophyta</taxon>
        <taxon>Embryophyta</taxon>
        <taxon>Tracheophyta</taxon>
        <taxon>Spermatophyta</taxon>
        <taxon>Magnoliopsida</taxon>
        <taxon>eudicotyledons</taxon>
        <taxon>Gunneridae</taxon>
        <taxon>Pentapetalae</taxon>
        <taxon>rosids</taxon>
        <taxon>fabids</taxon>
        <taxon>Fagales</taxon>
        <taxon>Fagaceae</taxon>
        <taxon>Fagus</taxon>
    </lineage>
</organism>
<feature type="repeat" description="PPR" evidence="2">
    <location>
        <begin position="151"/>
        <end position="185"/>
    </location>
</feature>
<name>A0A2N9F5T7_FAGSY</name>
<evidence type="ECO:0000313" key="4">
    <source>
        <dbReference type="EMBL" id="SPD02057.1"/>
    </source>
</evidence>
<dbReference type="AlphaFoldDB" id="A0A2N9F5T7"/>
<dbReference type="Pfam" id="PF01535">
    <property type="entry name" value="PPR"/>
    <property type="match status" value="1"/>
</dbReference>
<dbReference type="InterPro" id="IPR002885">
    <property type="entry name" value="PPR_rpt"/>
</dbReference>
<dbReference type="NCBIfam" id="TIGR00756">
    <property type="entry name" value="PPR"/>
    <property type="match status" value="3"/>
</dbReference>